<protein>
    <submittedName>
        <fullName evidence="4">Response regulator</fullName>
    </submittedName>
</protein>
<keyword evidence="5" id="KW-1185">Reference proteome</keyword>
<dbReference type="InterPro" id="IPR050595">
    <property type="entry name" value="Bact_response_regulator"/>
</dbReference>
<dbReference type="CDD" id="cd00156">
    <property type="entry name" value="REC"/>
    <property type="match status" value="1"/>
</dbReference>
<dbReference type="PANTHER" id="PTHR44591:SF3">
    <property type="entry name" value="RESPONSE REGULATORY DOMAIN-CONTAINING PROTEIN"/>
    <property type="match status" value="1"/>
</dbReference>
<evidence type="ECO:0000259" key="3">
    <source>
        <dbReference type="PROSITE" id="PS50110"/>
    </source>
</evidence>
<comment type="caution">
    <text evidence="4">The sequence shown here is derived from an EMBL/GenBank/DDBJ whole genome shotgun (WGS) entry which is preliminary data.</text>
</comment>
<evidence type="ECO:0000256" key="2">
    <source>
        <dbReference type="PROSITE-ProRule" id="PRU00169"/>
    </source>
</evidence>
<accession>A0ABW2YPT0</accession>
<dbReference type="SMART" id="SM00448">
    <property type="entry name" value="REC"/>
    <property type="match status" value="1"/>
</dbReference>
<dbReference type="SUPFAM" id="SSF52172">
    <property type="entry name" value="CheY-like"/>
    <property type="match status" value="1"/>
</dbReference>
<dbReference type="InterPro" id="IPR001789">
    <property type="entry name" value="Sig_transdc_resp-reg_receiver"/>
</dbReference>
<feature type="domain" description="Response regulatory" evidence="3">
    <location>
        <begin position="13"/>
        <end position="124"/>
    </location>
</feature>
<dbReference type="RefSeq" id="WP_386813378.1">
    <property type="nucleotide sequence ID" value="NZ_JBHTIH010000007.1"/>
</dbReference>
<name>A0ABW2YPT0_9GAMM</name>
<organism evidence="4 5">
    <name type="scientific">Lysobacter koreensis</name>
    <dbReference type="NCBI Taxonomy" id="266122"/>
    <lineage>
        <taxon>Bacteria</taxon>
        <taxon>Pseudomonadati</taxon>
        <taxon>Pseudomonadota</taxon>
        <taxon>Gammaproteobacteria</taxon>
        <taxon>Lysobacterales</taxon>
        <taxon>Lysobacteraceae</taxon>
        <taxon>Lysobacter</taxon>
    </lineage>
</organism>
<proteinExistence type="predicted"/>
<evidence type="ECO:0000313" key="4">
    <source>
        <dbReference type="EMBL" id="MFD0740255.1"/>
    </source>
</evidence>
<dbReference type="Proteomes" id="UP001597090">
    <property type="component" value="Unassembled WGS sequence"/>
</dbReference>
<keyword evidence="1 2" id="KW-0597">Phosphoprotein</keyword>
<sequence>MNALIARAGVRWRILLVEDSPDDAELTCIMLADAGLDVECRRVDTEAEVLQALAAFAPHLVLSDFNLPGFDGARVLELVRAHAPTARFVFLTGSLGYYQLPEADGSVPKDELRLLPALVQDLLGE</sequence>
<dbReference type="PANTHER" id="PTHR44591">
    <property type="entry name" value="STRESS RESPONSE REGULATOR PROTEIN 1"/>
    <property type="match status" value="1"/>
</dbReference>
<evidence type="ECO:0000256" key="1">
    <source>
        <dbReference type="ARBA" id="ARBA00022553"/>
    </source>
</evidence>
<dbReference type="InterPro" id="IPR011006">
    <property type="entry name" value="CheY-like_superfamily"/>
</dbReference>
<dbReference type="EMBL" id="JBHTIH010000007">
    <property type="protein sequence ID" value="MFD0740255.1"/>
    <property type="molecule type" value="Genomic_DNA"/>
</dbReference>
<dbReference type="PROSITE" id="PS50110">
    <property type="entry name" value="RESPONSE_REGULATORY"/>
    <property type="match status" value="1"/>
</dbReference>
<dbReference type="Pfam" id="PF00072">
    <property type="entry name" value="Response_reg"/>
    <property type="match status" value="1"/>
</dbReference>
<feature type="modified residue" description="4-aspartylphosphate" evidence="2">
    <location>
        <position position="64"/>
    </location>
</feature>
<reference evidence="5" key="1">
    <citation type="journal article" date="2019" name="Int. J. Syst. Evol. Microbiol.">
        <title>The Global Catalogue of Microorganisms (GCM) 10K type strain sequencing project: providing services to taxonomists for standard genome sequencing and annotation.</title>
        <authorList>
            <consortium name="The Broad Institute Genomics Platform"/>
            <consortium name="The Broad Institute Genome Sequencing Center for Infectious Disease"/>
            <person name="Wu L."/>
            <person name="Ma J."/>
        </authorList>
    </citation>
    <scope>NUCLEOTIDE SEQUENCE [LARGE SCALE GENOMIC DNA]</scope>
    <source>
        <strain evidence="5">CCUG 55491</strain>
    </source>
</reference>
<evidence type="ECO:0000313" key="5">
    <source>
        <dbReference type="Proteomes" id="UP001597090"/>
    </source>
</evidence>
<gene>
    <name evidence="4" type="ORF">ACFQZQ_13305</name>
</gene>
<dbReference type="Gene3D" id="3.40.50.2300">
    <property type="match status" value="1"/>
</dbReference>